<keyword evidence="6 11" id="KW-0472">Membrane</keyword>
<accession>A0A7M7SX64</accession>
<dbReference type="EnsemblMetazoa" id="XM_030982029">
    <property type="protein sequence ID" value="XP_030837889"/>
    <property type="gene ID" value="LOC100887884"/>
</dbReference>
<keyword evidence="9" id="KW-0325">Glycoprotein</keyword>
<dbReference type="SUPFAM" id="SSF81321">
    <property type="entry name" value="Family A G protein-coupled receptor-like"/>
    <property type="match status" value="1"/>
</dbReference>
<evidence type="ECO:0000256" key="5">
    <source>
        <dbReference type="ARBA" id="ARBA00023040"/>
    </source>
</evidence>
<dbReference type="AlphaFoldDB" id="A0A7M7SX64"/>
<keyword evidence="4 11" id="KW-1133">Transmembrane helix</keyword>
<dbReference type="GO" id="GO:0004930">
    <property type="term" value="F:G protein-coupled receptor activity"/>
    <property type="evidence" value="ECO:0007669"/>
    <property type="project" value="UniProtKB-KW"/>
</dbReference>
<dbReference type="Pfam" id="PF00001">
    <property type="entry name" value="7tm_1"/>
    <property type="match status" value="1"/>
</dbReference>
<keyword evidence="7" id="KW-1015">Disulfide bond</keyword>
<dbReference type="PRINTS" id="PR00237">
    <property type="entry name" value="GPCRRHODOPSN"/>
</dbReference>
<evidence type="ECO:0000259" key="12">
    <source>
        <dbReference type="PROSITE" id="PS50262"/>
    </source>
</evidence>
<evidence type="ECO:0000256" key="11">
    <source>
        <dbReference type="SAM" id="Phobius"/>
    </source>
</evidence>
<feature type="transmembrane region" description="Helical" evidence="11">
    <location>
        <begin position="35"/>
        <end position="59"/>
    </location>
</feature>
<evidence type="ECO:0000313" key="14">
    <source>
        <dbReference type="Proteomes" id="UP000007110"/>
    </source>
</evidence>
<dbReference type="InParanoid" id="A0A7M7SX64"/>
<evidence type="ECO:0000256" key="2">
    <source>
        <dbReference type="ARBA" id="ARBA00022475"/>
    </source>
</evidence>
<evidence type="ECO:0000256" key="3">
    <source>
        <dbReference type="ARBA" id="ARBA00022692"/>
    </source>
</evidence>
<protein>
    <recommendedName>
        <fullName evidence="12">G-protein coupled receptors family 1 profile domain-containing protein</fullName>
    </recommendedName>
</protein>
<dbReference type="GO" id="GO:0005886">
    <property type="term" value="C:plasma membrane"/>
    <property type="evidence" value="ECO:0007669"/>
    <property type="project" value="UniProtKB-SubCell"/>
</dbReference>
<dbReference type="PANTHER" id="PTHR45695">
    <property type="entry name" value="LEUCOKININ RECEPTOR-RELATED"/>
    <property type="match status" value="1"/>
</dbReference>
<keyword evidence="3 11" id="KW-0812">Transmembrane</keyword>
<evidence type="ECO:0000256" key="10">
    <source>
        <dbReference type="ARBA" id="ARBA00023224"/>
    </source>
</evidence>
<name>A0A7M7SX64_STRPU</name>
<dbReference type="InterPro" id="IPR017452">
    <property type="entry name" value="GPCR_Rhodpsn_7TM"/>
</dbReference>
<proteinExistence type="predicted"/>
<organism evidence="13 14">
    <name type="scientific">Strongylocentrotus purpuratus</name>
    <name type="common">Purple sea urchin</name>
    <dbReference type="NCBI Taxonomy" id="7668"/>
    <lineage>
        <taxon>Eukaryota</taxon>
        <taxon>Metazoa</taxon>
        <taxon>Echinodermata</taxon>
        <taxon>Eleutherozoa</taxon>
        <taxon>Echinozoa</taxon>
        <taxon>Echinoidea</taxon>
        <taxon>Euechinoidea</taxon>
        <taxon>Echinacea</taxon>
        <taxon>Camarodonta</taxon>
        <taxon>Echinidea</taxon>
        <taxon>Strongylocentrotidae</taxon>
        <taxon>Strongylocentrotus</taxon>
    </lineage>
</organism>
<dbReference type="KEGG" id="spu:100887884"/>
<dbReference type="PANTHER" id="PTHR45695:SF23">
    <property type="entry name" value="GALANIN-LIKE G-PROTEIN COUPLED RECEPTOR NPR-9"/>
    <property type="match status" value="1"/>
</dbReference>
<evidence type="ECO:0000256" key="6">
    <source>
        <dbReference type="ARBA" id="ARBA00023136"/>
    </source>
</evidence>
<feature type="transmembrane region" description="Helical" evidence="11">
    <location>
        <begin position="155"/>
        <end position="174"/>
    </location>
</feature>
<evidence type="ECO:0000256" key="4">
    <source>
        <dbReference type="ARBA" id="ARBA00022989"/>
    </source>
</evidence>
<keyword evidence="5" id="KW-0297">G-protein coupled receptor</keyword>
<reference evidence="14" key="1">
    <citation type="submission" date="2015-02" db="EMBL/GenBank/DDBJ databases">
        <title>Genome sequencing for Strongylocentrotus purpuratus.</title>
        <authorList>
            <person name="Murali S."/>
            <person name="Liu Y."/>
            <person name="Vee V."/>
            <person name="English A."/>
            <person name="Wang M."/>
            <person name="Skinner E."/>
            <person name="Han Y."/>
            <person name="Muzny D.M."/>
            <person name="Worley K.C."/>
            <person name="Gibbs R.A."/>
        </authorList>
    </citation>
    <scope>NUCLEOTIDE SEQUENCE</scope>
</reference>
<dbReference type="PROSITE" id="PS50262">
    <property type="entry name" value="G_PROTEIN_RECEP_F1_2"/>
    <property type="match status" value="1"/>
</dbReference>
<feature type="transmembrane region" description="Helical" evidence="11">
    <location>
        <begin position="111"/>
        <end position="134"/>
    </location>
</feature>
<dbReference type="Proteomes" id="UP000007110">
    <property type="component" value="Unassembled WGS sequence"/>
</dbReference>
<evidence type="ECO:0000256" key="9">
    <source>
        <dbReference type="ARBA" id="ARBA00023180"/>
    </source>
</evidence>
<evidence type="ECO:0000256" key="7">
    <source>
        <dbReference type="ARBA" id="ARBA00023157"/>
    </source>
</evidence>
<evidence type="ECO:0000256" key="1">
    <source>
        <dbReference type="ARBA" id="ARBA00004651"/>
    </source>
</evidence>
<dbReference type="RefSeq" id="XP_030837889.1">
    <property type="nucleotide sequence ID" value="XM_030982029.1"/>
</dbReference>
<reference evidence="13" key="2">
    <citation type="submission" date="2021-01" db="UniProtKB">
        <authorList>
            <consortium name="EnsemblMetazoa"/>
        </authorList>
    </citation>
    <scope>IDENTIFICATION</scope>
</reference>
<keyword evidence="10" id="KW-0807">Transducer</keyword>
<keyword evidence="14" id="KW-1185">Reference proteome</keyword>
<evidence type="ECO:0000256" key="8">
    <source>
        <dbReference type="ARBA" id="ARBA00023170"/>
    </source>
</evidence>
<dbReference type="OrthoDB" id="6145535at2759"/>
<comment type="subcellular location">
    <subcellularLocation>
        <location evidence="1">Cell membrane</location>
        <topology evidence="1">Multi-pass membrane protein</topology>
    </subcellularLocation>
</comment>
<sequence>MVAECSRVFLSISCNQSMSNLPDDLASRLDTTSTIAFALMLIIIFFGLIGNLLIVYIVCTKPKMITVHNVHVVNLAVIDIVFLCVCSVVDVIGMGVIAFQDGLLSISHSHSAGIMFVQTLTFTAACGTLIALAFQRYLAIVRPLENKKRRTVKNANILQTLVWTGMLDLYYVFYVDSFIDSVIPFVDIDQHNFSMRQRLPARIWGDNATPLAHESWFLF</sequence>
<feature type="domain" description="G-protein coupled receptors family 1 profile" evidence="12">
    <location>
        <begin position="50"/>
        <end position="163"/>
    </location>
</feature>
<dbReference type="OMA" id="PLAHESW"/>
<keyword evidence="8" id="KW-0675">Receptor</keyword>
<dbReference type="Gene3D" id="1.20.1070.10">
    <property type="entry name" value="Rhodopsin 7-helix transmembrane proteins"/>
    <property type="match status" value="1"/>
</dbReference>
<dbReference type="GeneID" id="100887884"/>
<evidence type="ECO:0000313" key="13">
    <source>
        <dbReference type="EnsemblMetazoa" id="XP_030837889"/>
    </source>
</evidence>
<dbReference type="InterPro" id="IPR000276">
    <property type="entry name" value="GPCR_Rhodpsn"/>
</dbReference>
<keyword evidence="2" id="KW-1003">Cell membrane</keyword>
<feature type="transmembrane region" description="Helical" evidence="11">
    <location>
        <begin position="71"/>
        <end position="99"/>
    </location>
</feature>